<sequence length="302" mass="31250">MRRWIAVLAAAVGLVAVPGVARAELPVPYSLAGGFFANPTAALNPNAPPPGSNDWRCAPSAAHPRPVVLLHGLGANQGLNWSTMSPVLKNAGYCVFSLTYGAHWWLPSVGGLRSMRESAASLDAFVERVRAATGADEVDLVGHSQGSTVAAYYLKRLGGADVVGTLVGLSPNYAGTSLYGLTHLADNLPPLLNAVLEGVCASCKEYYPGSAFMKDLNAGGSAAVAGVRYVNVQGLVEQVVLPNSSGTLPGAENTRVSDGCALDLSDHISIVSSRRAARTMLNALDPGSAEPLPCAFNPPFLS</sequence>
<gene>
    <name evidence="1" type="ORF">ACFQV2_40060</name>
</gene>
<dbReference type="Pfam" id="PF01674">
    <property type="entry name" value="Lipase_2"/>
    <property type="match status" value="1"/>
</dbReference>
<reference evidence="2" key="1">
    <citation type="journal article" date="2019" name="Int. J. Syst. Evol. Microbiol.">
        <title>The Global Catalogue of Microorganisms (GCM) 10K type strain sequencing project: providing services to taxonomists for standard genome sequencing and annotation.</title>
        <authorList>
            <consortium name="The Broad Institute Genomics Platform"/>
            <consortium name="The Broad Institute Genome Sequencing Center for Infectious Disease"/>
            <person name="Wu L."/>
            <person name="Ma J."/>
        </authorList>
    </citation>
    <scope>NUCLEOTIDE SEQUENCE [LARGE SCALE GENOMIC DNA]</scope>
    <source>
        <strain evidence="2">JCM 17695</strain>
    </source>
</reference>
<dbReference type="PANTHER" id="PTHR32015:SF1">
    <property type="entry name" value="LIPASE"/>
    <property type="match status" value="1"/>
</dbReference>
<dbReference type="Gene3D" id="3.40.50.1820">
    <property type="entry name" value="alpha/beta hydrolase"/>
    <property type="match status" value="1"/>
</dbReference>
<proteinExistence type="predicted"/>
<keyword evidence="2" id="KW-1185">Reference proteome</keyword>
<dbReference type="PANTHER" id="PTHR32015">
    <property type="entry name" value="FASTING INDUCED LIPASE"/>
    <property type="match status" value="1"/>
</dbReference>
<evidence type="ECO:0000313" key="1">
    <source>
        <dbReference type="EMBL" id="MFC7618614.1"/>
    </source>
</evidence>
<dbReference type="SUPFAM" id="SSF53474">
    <property type="entry name" value="alpha/beta-Hydrolases"/>
    <property type="match status" value="1"/>
</dbReference>
<organism evidence="1 2">
    <name type="scientific">Actinokineospora soli</name>
    <dbReference type="NCBI Taxonomy" id="1048753"/>
    <lineage>
        <taxon>Bacteria</taxon>
        <taxon>Bacillati</taxon>
        <taxon>Actinomycetota</taxon>
        <taxon>Actinomycetes</taxon>
        <taxon>Pseudonocardiales</taxon>
        <taxon>Pseudonocardiaceae</taxon>
        <taxon>Actinokineospora</taxon>
    </lineage>
</organism>
<dbReference type="InterPro" id="IPR029058">
    <property type="entry name" value="AB_hydrolase_fold"/>
</dbReference>
<name>A0ABW2TZW4_9PSEU</name>
<comment type="caution">
    <text evidence="1">The sequence shown here is derived from an EMBL/GenBank/DDBJ whole genome shotgun (WGS) entry which is preliminary data.</text>
</comment>
<dbReference type="Proteomes" id="UP001596512">
    <property type="component" value="Unassembled WGS sequence"/>
</dbReference>
<evidence type="ECO:0000313" key="2">
    <source>
        <dbReference type="Proteomes" id="UP001596512"/>
    </source>
</evidence>
<accession>A0ABW2TZW4</accession>
<dbReference type="EMBL" id="JBHTEY010000004">
    <property type="protein sequence ID" value="MFC7618614.1"/>
    <property type="molecule type" value="Genomic_DNA"/>
</dbReference>
<dbReference type="InterPro" id="IPR002918">
    <property type="entry name" value="Lipase_EstA/Esterase_EstB"/>
</dbReference>
<protein>
    <submittedName>
        <fullName evidence="1">Esterase/lipase family protein</fullName>
    </submittedName>
</protein>